<evidence type="ECO:0000313" key="3">
    <source>
        <dbReference type="Proteomes" id="UP000177309"/>
    </source>
</evidence>
<sequence length="234" mass="26304">MNRVEKILTGIIKNDRVAGAYLFVGPPGVGKKETAEGFADSLGCKKQDKFFLAPEGKLIKIEQIRELQKWVRYGPSVSPYLVLIVEDADSLTDQAAAAFLKTLEEPAPGVVFILLAARGDKILPTILSRCQKIIFAEKKLDWQLPEELNVVCAELTKVKDLGMFGLLRLSAQLSKEKEKIEERLYDLAHFCRYKLVNARQAKIILTALHQIKRRANLKLVLDNMCLKLGEARVE</sequence>
<organism evidence="2 3">
    <name type="scientific">candidate division WOR-1 bacterium RIFOXYC2_FULL_41_25</name>
    <dbReference type="NCBI Taxonomy" id="1802586"/>
    <lineage>
        <taxon>Bacteria</taxon>
        <taxon>Bacillati</taxon>
        <taxon>Saganbacteria</taxon>
    </lineage>
</organism>
<accession>A0A1F4TR41</accession>
<dbReference type="Gene3D" id="3.40.50.300">
    <property type="entry name" value="P-loop containing nucleotide triphosphate hydrolases"/>
    <property type="match status" value="1"/>
</dbReference>
<proteinExistence type="predicted"/>
<dbReference type="Proteomes" id="UP000177309">
    <property type="component" value="Unassembled WGS sequence"/>
</dbReference>
<name>A0A1F4TR41_UNCSA</name>
<evidence type="ECO:0000259" key="1">
    <source>
        <dbReference type="SMART" id="SM00382"/>
    </source>
</evidence>
<gene>
    <name evidence="2" type="ORF">A2462_07535</name>
</gene>
<dbReference type="InterPro" id="IPR003593">
    <property type="entry name" value="AAA+_ATPase"/>
</dbReference>
<dbReference type="CDD" id="cd00009">
    <property type="entry name" value="AAA"/>
    <property type="match status" value="1"/>
</dbReference>
<dbReference type="SMART" id="SM00382">
    <property type="entry name" value="AAA"/>
    <property type="match status" value="1"/>
</dbReference>
<evidence type="ECO:0000313" key="2">
    <source>
        <dbReference type="EMBL" id="OGC35194.1"/>
    </source>
</evidence>
<dbReference type="PANTHER" id="PTHR11669">
    <property type="entry name" value="REPLICATION FACTOR C / DNA POLYMERASE III GAMMA-TAU SUBUNIT"/>
    <property type="match status" value="1"/>
</dbReference>
<dbReference type="InterPro" id="IPR050238">
    <property type="entry name" value="DNA_Rep/Repair_Clamp_Loader"/>
</dbReference>
<feature type="domain" description="AAA+ ATPase" evidence="1">
    <location>
        <begin position="17"/>
        <end position="146"/>
    </location>
</feature>
<dbReference type="SUPFAM" id="SSF52540">
    <property type="entry name" value="P-loop containing nucleoside triphosphate hydrolases"/>
    <property type="match status" value="1"/>
</dbReference>
<reference evidence="2 3" key="1">
    <citation type="journal article" date="2016" name="Nat. Commun.">
        <title>Thousands of microbial genomes shed light on interconnected biogeochemical processes in an aquifer system.</title>
        <authorList>
            <person name="Anantharaman K."/>
            <person name="Brown C.T."/>
            <person name="Hug L.A."/>
            <person name="Sharon I."/>
            <person name="Castelle C.J."/>
            <person name="Probst A.J."/>
            <person name="Thomas B.C."/>
            <person name="Singh A."/>
            <person name="Wilkins M.J."/>
            <person name="Karaoz U."/>
            <person name="Brodie E.L."/>
            <person name="Williams K.H."/>
            <person name="Hubbard S.S."/>
            <person name="Banfield J.F."/>
        </authorList>
    </citation>
    <scope>NUCLEOTIDE SEQUENCE [LARGE SCALE GENOMIC DNA]</scope>
</reference>
<protein>
    <recommendedName>
        <fullName evidence="1">AAA+ ATPase domain-containing protein</fullName>
    </recommendedName>
</protein>
<dbReference type="InterPro" id="IPR027417">
    <property type="entry name" value="P-loop_NTPase"/>
</dbReference>
<dbReference type="GO" id="GO:0006261">
    <property type="term" value="P:DNA-templated DNA replication"/>
    <property type="evidence" value="ECO:0007669"/>
    <property type="project" value="TreeGrafter"/>
</dbReference>
<comment type="caution">
    <text evidence="2">The sequence shown here is derived from an EMBL/GenBank/DDBJ whole genome shotgun (WGS) entry which is preliminary data.</text>
</comment>
<dbReference type="AlphaFoldDB" id="A0A1F4TR41"/>
<dbReference type="PANTHER" id="PTHR11669:SF8">
    <property type="entry name" value="DNA POLYMERASE III SUBUNIT DELTA"/>
    <property type="match status" value="1"/>
</dbReference>
<dbReference type="Pfam" id="PF13177">
    <property type="entry name" value="DNA_pol3_delta2"/>
    <property type="match status" value="1"/>
</dbReference>
<dbReference type="EMBL" id="MEUI01000006">
    <property type="protein sequence ID" value="OGC35194.1"/>
    <property type="molecule type" value="Genomic_DNA"/>
</dbReference>